<feature type="compositionally biased region" description="Acidic residues" evidence="5">
    <location>
        <begin position="46"/>
        <end position="86"/>
    </location>
</feature>
<feature type="region of interest" description="Disordered" evidence="5">
    <location>
        <begin position="1"/>
        <end position="101"/>
    </location>
</feature>
<evidence type="ECO:0000313" key="8">
    <source>
        <dbReference type="Proteomes" id="UP000265515"/>
    </source>
</evidence>
<dbReference type="STRING" id="69332.A0A388LKS0"/>
<dbReference type="OrthoDB" id="5988181at2759"/>
<dbReference type="GO" id="GO:0042276">
    <property type="term" value="P:error-prone translesion synthesis"/>
    <property type="evidence" value="ECO:0007669"/>
    <property type="project" value="InterPro"/>
</dbReference>
<dbReference type="PANTHER" id="PTHR31399:SF0">
    <property type="entry name" value="DNA-DIRECTED PRIMASE_POLYMERASE PROTEIN"/>
    <property type="match status" value="1"/>
</dbReference>
<feature type="compositionally biased region" description="Basic and acidic residues" evidence="5">
    <location>
        <begin position="1166"/>
        <end position="1180"/>
    </location>
</feature>
<feature type="region of interest" description="Disordered" evidence="5">
    <location>
        <begin position="1024"/>
        <end position="1114"/>
    </location>
</feature>
<feature type="compositionally biased region" description="Basic and acidic residues" evidence="5">
    <location>
        <begin position="1061"/>
        <end position="1075"/>
    </location>
</feature>
<name>A0A388LKS0_CHABU</name>
<gene>
    <name evidence="7" type="ORF">CBR_g36403</name>
</gene>
<dbReference type="GO" id="GO:0003682">
    <property type="term" value="F:chromatin binding"/>
    <property type="evidence" value="ECO:0007669"/>
    <property type="project" value="TreeGrafter"/>
</dbReference>
<dbReference type="EMBL" id="BFEA01000421">
    <property type="protein sequence ID" value="GBG82877.1"/>
    <property type="molecule type" value="Genomic_DNA"/>
</dbReference>
<organism evidence="7 8">
    <name type="scientific">Chara braunii</name>
    <name type="common">Braun's stonewort</name>
    <dbReference type="NCBI Taxonomy" id="69332"/>
    <lineage>
        <taxon>Eukaryota</taxon>
        <taxon>Viridiplantae</taxon>
        <taxon>Streptophyta</taxon>
        <taxon>Charophyceae</taxon>
        <taxon>Charales</taxon>
        <taxon>Characeae</taxon>
        <taxon>Chara</taxon>
    </lineage>
</organism>
<feature type="compositionally biased region" description="Basic and acidic residues" evidence="5">
    <location>
        <begin position="183"/>
        <end position="194"/>
    </location>
</feature>
<dbReference type="Gramene" id="GBG82877">
    <property type="protein sequence ID" value="GBG82877"/>
    <property type="gene ID" value="CBR_g36403"/>
</dbReference>
<dbReference type="PANTHER" id="PTHR31399">
    <property type="entry name" value="DNA-DIRECTED PRIMASE / POLYMERASE PROTEIN"/>
    <property type="match status" value="1"/>
</dbReference>
<dbReference type="AlphaFoldDB" id="A0A388LKS0"/>
<proteinExistence type="predicted"/>
<feature type="region of interest" description="Disordered" evidence="5">
    <location>
        <begin position="154"/>
        <end position="242"/>
    </location>
</feature>
<dbReference type="EC" id="2.7.7.102" evidence="3"/>
<keyword evidence="6" id="KW-0812">Transmembrane</keyword>
<dbReference type="GO" id="GO:0009411">
    <property type="term" value="P:response to UV"/>
    <property type="evidence" value="ECO:0007669"/>
    <property type="project" value="TreeGrafter"/>
</dbReference>
<evidence type="ECO:0000256" key="3">
    <source>
        <dbReference type="ARBA" id="ARBA00044768"/>
    </source>
</evidence>
<feature type="compositionally biased region" description="Acidic residues" evidence="5">
    <location>
        <begin position="164"/>
        <end position="173"/>
    </location>
</feature>
<feature type="compositionally biased region" description="Basic and acidic residues" evidence="5">
    <location>
        <begin position="1205"/>
        <end position="1225"/>
    </location>
</feature>
<feature type="region of interest" description="Disordered" evidence="5">
    <location>
        <begin position="909"/>
        <end position="997"/>
    </location>
</feature>
<dbReference type="GO" id="GO:0003887">
    <property type="term" value="F:DNA-directed DNA polymerase activity"/>
    <property type="evidence" value="ECO:0007669"/>
    <property type="project" value="UniProtKB-EC"/>
</dbReference>
<feature type="compositionally biased region" description="Basic and acidic residues" evidence="5">
    <location>
        <begin position="201"/>
        <end position="215"/>
    </location>
</feature>
<evidence type="ECO:0000256" key="6">
    <source>
        <dbReference type="SAM" id="Phobius"/>
    </source>
</evidence>
<dbReference type="GO" id="GO:0031297">
    <property type="term" value="P:replication fork processing"/>
    <property type="evidence" value="ECO:0007669"/>
    <property type="project" value="TreeGrafter"/>
</dbReference>
<evidence type="ECO:0000313" key="7">
    <source>
        <dbReference type="EMBL" id="GBG82877.1"/>
    </source>
</evidence>
<evidence type="ECO:0000256" key="4">
    <source>
        <dbReference type="ARBA" id="ARBA00047303"/>
    </source>
</evidence>
<comment type="catalytic activity">
    <reaction evidence="4">
        <text>DNA(n) + a 2'-deoxyribonucleoside 5'-triphosphate = DNA(n+1) + diphosphate</text>
        <dbReference type="Rhea" id="RHEA:22508"/>
        <dbReference type="Rhea" id="RHEA-COMP:17339"/>
        <dbReference type="Rhea" id="RHEA-COMP:17340"/>
        <dbReference type="ChEBI" id="CHEBI:33019"/>
        <dbReference type="ChEBI" id="CHEBI:61560"/>
        <dbReference type="ChEBI" id="CHEBI:173112"/>
        <dbReference type="EC" id="2.7.7.7"/>
    </reaction>
    <physiologicalReaction direction="left-to-right" evidence="4">
        <dbReference type="Rhea" id="RHEA:22509"/>
    </physiologicalReaction>
</comment>
<dbReference type="GO" id="GO:0006264">
    <property type="term" value="P:mitochondrial DNA replication"/>
    <property type="evidence" value="ECO:0007669"/>
    <property type="project" value="TreeGrafter"/>
</dbReference>
<keyword evidence="6" id="KW-1133">Transmembrane helix</keyword>
<evidence type="ECO:0000256" key="2">
    <source>
        <dbReference type="ARBA" id="ARBA00044677"/>
    </source>
</evidence>
<feature type="region of interest" description="Disordered" evidence="5">
    <location>
        <begin position="1142"/>
        <end position="1180"/>
    </location>
</feature>
<comment type="caution">
    <text evidence="7">The sequence shown here is derived from an EMBL/GenBank/DDBJ whole genome shotgun (WGS) entry which is preliminary data.</text>
</comment>
<dbReference type="Pfam" id="PF03121">
    <property type="entry name" value="Herpes_UL52"/>
    <property type="match status" value="1"/>
</dbReference>
<reference evidence="7 8" key="1">
    <citation type="journal article" date="2018" name="Cell">
        <title>The Chara Genome: Secondary Complexity and Implications for Plant Terrestrialization.</title>
        <authorList>
            <person name="Nishiyama T."/>
            <person name="Sakayama H."/>
            <person name="Vries J.D."/>
            <person name="Buschmann H."/>
            <person name="Saint-Marcoux D."/>
            <person name="Ullrich K.K."/>
            <person name="Haas F.B."/>
            <person name="Vanderstraeten L."/>
            <person name="Becker D."/>
            <person name="Lang D."/>
            <person name="Vosolsobe S."/>
            <person name="Rombauts S."/>
            <person name="Wilhelmsson P.K.I."/>
            <person name="Janitza P."/>
            <person name="Kern R."/>
            <person name="Heyl A."/>
            <person name="Rumpler F."/>
            <person name="Villalobos L.I.A.C."/>
            <person name="Clay J.M."/>
            <person name="Skokan R."/>
            <person name="Toyoda A."/>
            <person name="Suzuki Y."/>
            <person name="Kagoshima H."/>
            <person name="Schijlen E."/>
            <person name="Tajeshwar N."/>
            <person name="Catarino B."/>
            <person name="Hetherington A.J."/>
            <person name="Saltykova A."/>
            <person name="Bonnot C."/>
            <person name="Breuninger H."/>
            <person name="Symeonidi A."/>
            <person name="Radhakrishnan G.V."/>
            <person name="Van Nieuwerburgh F."/>
            <person name="Deforce D."/>
            <person name="Chang C."/>
            <person name="Karol K.G."/>
            <person name="Hedrich R."/>
            <person name="Ulvskov P."/>
            <person name="Glockner G."/>
            <person name="Delwiche C.F."/>
            <person name="Petrasek J."/>
            <person name="Van de Peer Y."/>
            <person name="Friml J."/>
            <person name="Beilby M."/>
            <person name="Dolan L."/>
            <person name="Kohara Y."/>
            <person name="Sugano S."/>
            <person name="Fujiyama A."/>
            <person name="Delaux P.-M."/>
            <person name="Quint M."/>
            <person name="TheiBen G."/>
            <person name="Hagemann M."/>
            <person name="Harholt J."/>
            <person name="Dunand C."/>
            <person name="Zachgo S."/>
            <person name="Langdale J."/>
            <person name="Maumus F."/>
            <person name="Straeten D.V.D."/>
            <person name="Gould S.B."/>
            <person name="Rensing S.A."/>
        </authorList>
    </citation>
    <scope>NUCLEOTIDE SEQUENCE [LARGE SCALE GENOMIC DNA]</scope>
    <source>
        <strain evidence="7 8">S276</strain>
    </source>
</reference>
<evidence type="ECO:0000256" key="5">
    <source>
        <dbReference type="SAM" id="MobiDB-lite"/>
    </source>
</evidence>
<keyword evidence="8" id="KW-1185">Reference proteome</keyword>
<feature type="region of interest" description="Disordered" evidence="5">
    <location>
        <begin position="1201"/>
        <end position="1242"/>
    </location>
</feature>
<feature type="compositionally biased region" description="Gly residues" evidence="5">
    <location>
        <begin position="918"/>
        <end position="929"/>
    </location>
</feature>
<dbReference type="Proteomes" id="UP000265515">
    <property type="component" value="Unassembled WGS sequence"/>
</dbReference>
<dbReference type="InterPro" id="IPR044917">
    <property type="entry name" value="PRIMPOL"/>
</dbReference>
<feature type="compositionally biased region" description="Polar residues" evidence="5">
    <location>
        <begin position="1079"/>
        <end position="1091"/>
    </location>
</feature>
<comment type="catalytic activity">
    <reaction evidence="2">
        <text>ssDNA + n NTP = ssDNA/pppN(pN)n-1 hybrid + (n-1) diphosphate.</text>
        <dbReference type="EC" id="2.7.7.102"/>
    </reaction>
</comment>
<sequence>MSLRVDDDNDDDDNNNDDDGDDDDDDDDEEEEEEEEGGARTGKSDYDDDDGDNGDDDDDDDDDDEKEGGDGDDGGGDDHDGNDEEEQEKRDNEERYEDDDGKKCDDIKVRATTMTIMLLLLLMMMVMMVMVMMMVMMVMVMMMAMLMMITRRKERKRTKRRDEEEQEKDENQDDTCGTNPDLESSRQKTVDSRQKPTTPVRESKAENENCERPAERGGACLEAGEAPSSSSSSRETPAGKLSVCSDGDVLLVPLQQSLEGRTQLESFYGSGACIAGRELGLGSGSHDTDQLGSASQDADRLGSGSQDAYRLGSENDTHDLEGERAVGSGNAGNSNSVVVSPLESEDRIQPLVFYSSKNKNKTLEMMRLFWRIQSDLQGQPDKEADVNRGAKMWQIFPRQDMAFQFCDAHQQEAGGGKLSVFVFEEHFMGQRRFLVTTYEEFWRRYNHMAPDHRHHYEIIREGCACVRYFDLEFNRAANPDADGESMVDDFLSLLGDALLQKFSVKFQKEWTLELDSTTKDKFSRHLVIRIPDRAFKSNIHVGAFVAEVVDGIRCKKEVDERCAHMFVRKESSADMTGSQRSEDGRMVASAIVFIDLAVYSRNRCFRLLLSSKAGKKSVLLPTDRFRCEGGMKMEAAFFESLICNVDDQSAQNLISCAAEDERGFAAVKAWGNSGRDRLDGVGGAISVSQSQKLSSPFPAVDDFITEVASVDQCPATIRGCFWVEEYFVIVYNMMGNRFCENIGRQHKGNNVMYIVDFRVPGYYQKCHDPDCRGFRSPMRPLPLSMVPDLPGLDKLSSIWSKHIHPASEINYNSAMIAEKRSQLQTKCDISSQAPLPRGEIALAQSHEQAAEGSDCTKRTAAVGGSVLLLAGGHSAEHGLLLAEDDCPKSVNPIGVAPRRQVVEGSVNLTRVGDDSTRRGGGLGVSGVGDGSRNVSVSKRDDDLRQRRSNGDGECRRGVVDARETPASASADCPQPSLANSRNKRSSGDDGGRVVVDPCETSSASASADCLLPLRANSRDNHCERDVTRCGGPSQNHTRKGSASTSGVLKNSASASGTQQDSARRSQSLKEAKETEAFQCPNNYSLGSSANADKSKLKKEVAPSSQRWQPPDVCSDINANDDDWWMEVVKMTEQLEKTMTISGKKKDSANMPRDGSPVKLANGNPAEHAEVNHEDESEESDKWWEEVVRRYRTDGVAIDVVGGDQEELRHEEAMGDEEKRDEESRTHLCPTMRAKVSPLEGLH</sequence>
<accession>A0A388LKS0</accession>
<dbReference type="GO" id="GO:0005759">
    <property type="term" value="C:mitochondrial matrix"/>
    <property type="evidence" value="ECO:0007669"/>
    <property type="project" value="TreeGrafter"/>
</dbReference>
<feature type="transmembrane region" description="Helical" evidence="6">
    <location>
        <begin position="116"/>
        <end position="149"/>
    </location>
</feature>
<feature type="compositionally biased region" description="Basic and acidic residues" evidence="5">
    <location>
        <begin position="937"/>
        <end position="963"/>
    </location>
</feature>
<keyword evidence="6" id="KW-0472">Membrane</keyword>
<feature type="compositionally biased region" description="Acidic residues" evidence="5">
    <location>
        <begin position="7"/>
        <end position="36"/>
    </location>
</feature>
<feature type="compositionally biased region" description="Basic and acidic residues" evidence="5">
    <location>
        <begin position="313"/>
        <end position="324"/>
    </location>
</feature>
<dbReference type="GO" id="GO:0005634">
    <property type="term" value="C:nucleus"/>
    <property type="evidence" value="ECO:0007669"/>
    <property type="project" value="TreeGrafter"/>
</dbReference>
<feature type="region of interest" description="Disordered" evidence="5">
    <location>
        <begin position="284"/>
        <end position="334"/>
    </location>
</feature>
<feature type="compositionally biased region" description="Polar residues" evidence="5">
    <location>
        <begin position="1032"/>
        <end position="1060"/>
    </location>
</feature>
<evidence type="ECO:0000256" key="1">
    <source>
        <dbReference type="ARBA" id="ARBA00026139"/>
    </source>
</evidence>
<protein>
    <recommendedName>
        <fullName evidence="1">DNA-directed primase/polymerase protein</fullName>
        <ecNumber evidence="3">2.7.7.102</ecNumber>
    </recommendedName>
</protein>